<feature type="non-terminal residue" evidence="2">
    <location>
        <position position="1"/>
    </location>
</feature>
<sequence>IRMSKFVSFFIFAMMVCAFAAPVDPVEETDDLDLSKPAVFIEKHLASEPETVKADAIEGIRNFQNYNLDGFKAHFDKWPAQVQKLFKEE</sequence>
<proteinExistence type="predicted"/>
<evidence type="ECO:0000313" key="2">
    <source>
        <dbReference type="EMBL" id="GMR39791.1"/>
    </source>
</evidence>
<dbReference type="Proteomes" id="UP001328107">
    <property type="component" value="Unassembled WGS sequence"/>
</dbReference>
<dbReference type="AlphaFoldDB" id="A0AAN4ZIN2"/>
<evidence type="ECO:0000313" key="3">
    <source>
        <dbReference type="Proteomes" id="UP001328107"/>
    </source>
</evidence>
<name>A0AAN4ZIN2_9BILA</name>
<protein>
    <submittedName>
        <fullName evidence="2">Uncharacterized protein</fullName>
    </submittedName>
</protein>
<reference evidence="3" key="1">
    <citation type="submission" date="2022-10" db="EMBL/GenBank/DDBJ databases">
        <title>Genome assembly of Pristionchus species.</title>
        <authorList>
            <person name="Yoshida K."/>
            <person name="Sommer R.J."/>
        </authorList>
    </citation>
    <scope>NUCLEOTIDE SEQUENCE [LARGE SCALE GENOMIC DNA]</scope>
    <source>
        <strain evidence="3">RS5460</strain>
    </source>
</reference>
<gene>
    <name evidence="2" type="ORF">PMAYCL1PPCAC_09986</name>
</gene>
<keyword evidence="1" id="KW-0732">Signal</keyword>
<organism evidence="2 3">
    <name type="scientific">Pristionchus mayeri</name>
    <dbReference type="NCBI Taxonomy" id="1317129"/>
    <lineage>
        <taxon>Eukaryota</taxon>
        <taxon>Metazoa</taxon>
        <taxon>Ecdysozoa</taxon>
        <taxon>Nematoda</taxon>
        <taxon>Chromadorea</taxon>
        <taxon>Rhabditida</taxon>
        <taxon>Rhabditina</taxon>
        <taxon>Diplogasteromorpha</taxon>
        <taxon>Diplogasteroidea</taxon>
        <taxon>Neodiplogasteridae</taxon>
        <taxon>Pristionchus</taxon>
    </lineage>
</organism>
<keyword evidence="3" id="KW-1185">Reference proteome</keyword>
<feature type="signal peptide" evidence="1">
    <location>
        <begin position="1"/>
        <end position="20"/>
    </location>
</feature>
<evidence type="ECO:0000256" key="1">
    <source>
        <dbReference type="SAM" id="SignalP"/>
    </source>
</evidence>
<accession>A0AAN4ZIN2</accession>
<comment type="caution">
    <text evidence="2">The sequence shown here is derived from an EMBL/GenBank/DDBJ whole genome shotgun (WGS) entry which is preliminary data.</text>
</comment>
<dbReference type="EMBL" id="BTRK01000003">
    <property type="protein sequence ID" value="GMR39791.1"/>
    <property type="molecule type" value="Genomic_DNA"/>
</dbReference>
<feature type="chain" id="PRO_5042995201" evidence="1">
    <location>
        <begin position="21"/>
        <end position="89"/>
    </location>
</feature>